<sequence length="229" mass="27245">YPDRMITRAEFQKSLFEKYWWQSIDELNSEDYVEGMLGFTAVTFSEIRAKYEFFVDHEGESLHKTIFKGLFFIVDFNKDFEGFVVVLPKRWSLSKWFTYNQGYGERVNLGVPEFEKKFIVYSDNQITASDILSTDLMRRLLIFRRQLKKPVYLSSVNGTLYVGISIDKNLFEPRIFRTLLDYNYIREFSEYIQFAKDIVEDLDLNTRILSKDAVKKSQETSSSIRFNKF</sequence>
<protein>
    <submittedName>
        <fullName evidence="1">DUF3137 domain-containing protein</fullName>
    </submittedName>
</protein>
<accession>A0ABT7VWU6</accession>
<evidence type="ECO:0000313" key="2">
    <source>
        <dbReference type="Proteomes" id="UP001171945"/>
    </source>
</evidence>
<dbReference type="InterPro" id="IPR021484">
    <property type="entry name" value="DUF3137"/>
</dbReference>
<proteinExistence type="predicted"/>
<feature type="non-terminal residue" evidence="1">
    <location>
        <position position="1"/>
    </location>
</feature>
<gene>
    <name evidence="1" type="ORF">QUF54_11570</name>
</gene>
<dbReference type="Proteomes" id="UP001171945">
    <property type="component" value="Unassembled WGS sequence"/>
</dbReference>
<evidence type="ECO:0000313" key="1">
    <source>
        <dbReference type="EMBL" id="MDM8563980.1"/>
    </source>
</evidence>
<organism evidence="1 2">
    <name type="scientific">Candidatus Marithioploca araucensis</name>
    <dbReference type="NCBI Taxonomy" id="70273"/>
    <lineage>
        <taxon>Bacteria</taxon>
        <taxon>Pseudomonadati</taxon>
        <taxon>Pseudomonadota</taxon>
        <taxon>Gammaproteobacteria</taxon>
        <taxon>Thiotrichales</taxon>
        <taxon>Thiotrichaceae</taxon>
        <taxon>Candidatus Marithioploca</taxon>
    </lineage>
</organism>
<reference evidence="1" key="1">
    <citation type="submission" date="2023-06" db="EMBL/GenBank/DDBJ databases">
        <title>Uncultivated large filamentous bacteria from sulfidic sediments reveal new species and different genomic features in energy metabolism and defense.</title>
        <authorList>
            <person name="Fonseca A."/>
        </authorList>
    </citation>
    <scope>NUCLEOTIDE SEQUENCE</scope>
    <source>
        <strain evidence="1">HSG4</strain>
    </source>
</reference>
<dbReference type="Pfam" id="PF11335">
    <property type="entry name" value="DUF3137"/>
    <property type="match status" value="1"/>
</dbReference>
<keyword evidence="2" id="KW-1185">Reference proteome</keyword>
<name>A0ABT7VWU6_9GAMM</name>
<comment type="caution">
    <text evidence="1">The sequence shown here is derived from an EMBL/GenBank/DDBJ whole genome shotgun (WGS) entry which is preliminary data.</text>
</comment>
<dbReference type="EMBL" id="JAUCGM010001006">
    <property type="protein sequence ID" value="MDM8563980.1"/>
    <property type="molecule type" value="Genomic_DNA"/>
</dbReference>